<keyword evidence="12 14" id="KW-0030">Aminoacyl-tRNA synthetase</keyword>
<dbReference type="GeneID" id="61102779"/>
<dbReference type="SUPFAM" id="SSF52374">
    <property type="entry name" value="Nucleotidylyl transferase"/>
    <property type="match status" value="1"/>
</dbReference>
<dbReference type="PROSITE" id="PS50886">
    <property type="entry name" value="TRBD"/>
    <property type="match status" value="1"/>
</dbReference>
<comment type="similarity">
    <text evidence="3 14">Belongs to the class-I aminoacyl-tRNA synthetase family. MetG type 2B subfamily.</text>
</comment>
<evidence type="ECO:0000256" key="11">
    <source>
        <dbReference type="ARBA" id="ARBA00022917"/>
    </source>
</evidence>
<dbReference type="NCBIfam" id="NF008900">
    <property type="entry name" value="PRK12267.1"/>
    <property type="match status" value="1"/>
</dbReference>
<evidence type="ECO:0000256" key="3">
    <source>
        <dbReference type="ARBA" id="ARBA00005328"/>
    </source>
</evidence>
<name>A0A5A5U0F4_LEUCI</name>
<evidence type="ECO:0000313" key="15">
    <source>
        <dbReference type="EMBL" id="GDZ84640.1"/>
    </source>
</evidence>
<dbReference type="Gene3D" id="2.170.220.10">
    <property type="match status" value="1"/>
</dbReference>
<evidence type="ECO:0000256" key="2">
    <source>
        <dbReference type="ARBA" id="ARBA00004496"/>
    </source>
</evidence>
<comment type="caution">
    <text evidence="14">Lacks conserved residue(s) required for the propagation of feature annotation.</text>
</comment>
<dbReference type="Pfam" id="PF19303">
    <property type="entry name" value="Anticodon_3"/>
    <property type="match status" value="1"/>
</dbReference>
<dbReference type="NCBIfam" id="TIGR00399">
    <property type="entry name" value="metG_C_term"/>
    <property type="match status" value="1"/>
</dbReference>
<dbReference type="FunFam" id="1.10.730.10:FF:000026">
    <property type="entry name" value="Methionine--tRNA ligase"/>
    <property type="match status" value="1"/>
</dbReference>
<dbReference type="GO" id="GO:0004825">
    <property type="term" value="F:methionine-tRNA ligase activity"/>
    <property type="evidence" value="ECO:0007669"/>
    <property type="project" value="UniProtKB-UniRule"/>
</dbReference>
<dbReference type="GO" id="GO:0005737">
    <property type="term" value="C:cytoplasm"/>
    <property type="evidence" value="ECO:0007669"/>
    <property type="project" value="UniProtKB-SubCell"/>
</dbReference>
<keyword evidence="5 14" id="KW-0963">Cytoplasm</keyword>
<sequence>MSEPNNVLFNTANLTDSAVIYDKFSKAEQQFSVQKDKTFYITTPIYYPSGKLQLGNTYTTVLADAAARYHRLLGEQVHFLTGTDEHGLKIQQKAEAAGTSEIAYLDGMAKQIKDLWQLMDISYDDFIRTTEERHEKAVQKIFNTLFEKGDIYKGEYEGWYSVSDEEYFTESQLAEVYHDDAGKMIGGKAPSGHEVELVKEEAYFFKMSKYADWLLDYYKTHPEFIQPEARMNEMINNFIAPGLEDLAVTRTAVDWGIPVPGDEKHVIYVWIDALSNYITALGYDSDNTDLFDKFWPANVQLVGKEIVRFHTIYWPIMLHALGLELPKSVIGHGWLVMKDGKMSKSKGNVIYPEVLEARYGLDAVRYYLLRAMPFGNDGVFTPEDFVARVNFDLANDLGNLLNRTVAMINKYEHGVVPELHTGKTDFDEDLVRTVEDAIADYNRYFQDMRTADALESVWTIIRRANKYIDETQPWVLAKDDTQKVVLSNVMAHLAAALRVVAVLLQPVLTQAPKKIYEQLGFTYPENGVRIAGLTFGKLPTGGTVVKKGEPIFPRQDVTEEVAFISGLVSKDTKGKGRAAKEAAKQAANEAPQEPKRDLITYDDFAKVEILAAKIVAGELVDKSEKLLKFTLDDGSGKPRQILSGIRKWYPNPEVLVGKTVAIVANMKPRKMAGEVSEGMILSAEKNDIVTVTILPDTIVAGSGIE</sequence>
<comment type="catalytic activity">
    <reaction evidence="13 14">
        <text>tRNA(Met) + L-methionine + ATP = L-methionyl-tRNA(Met) + AMP + diphosphate</text>
        <dbReference type="Rhea" id="RHEA:13481"/>
        <dbReference type="Rhea" id="RHEA-COMP:9667"/>
        <dbReference type="Rhea" id="RHEA-COMP:9698"/>
        <dbReference type="ChEBI" id="CHEBI:30616"/>
        <dbReference type="ChEBI" id="CHEBI:33019"/>
        <dbReference type="ChEBI" id="CHEBI:57844"/>
        <dbReference type="ChEBI" id="CHEBI:78442"/>
        <dbReference type="ChEBI" id="CHEBI:78530"/>
        <dbReference type="ChEBI" id="CHEBI:456215"/>
        <dbReference type="EC" id="6.1.1.10"/>
    </reaction>
</comment>
<evidence type="ECO:0000256" key="5">
    <source>
        <dbReference type="ARBA" id="ARBA00022490"/>
    </source>
</evidence>
<dbReference type="InterPro" id="IPR033911">
    <property type="entry name" value="MetRS_core"/>
</dbReference>
<gene>
    <name evidence="14 15" type="primary">metG</name>
    <name evidence="15" type="ORF">LCIT_18820</name>
</gene>
<keyword evidence="7 14" id="KW-0436">Ligase</keyword>
<evidence type="ECO:0000256" key="10">
    <source>
        <dbReference type="ARBA" id="ARBA00022884"/>
    </source>
</evidence>
<feature type="short sequence motif" description="'KMSKS' region" evidence="14">
    <location>
        <begin position="341"/>
        <end position="345"/>
    </location>
</feature>
<dbReference type="SUPFAM" id="SSF50249">
    <property type="entry name" value="Nucleic acid-binding proteins"/>
    <property type="match status" value="1"/>
</dbReference>
<dbReference type="InterPro" id="IPR041872">
    <property type="entry name" value="Anticodon_Met"/>
</dbReference>
<dbReference type="FunFam" id="2.170.220.10:FF:000002">
    <property type="entry name" value="Methionine--tRNA ligase"/>
    <property type="match status" value="1"/>
</dbReference>
<dbReference type="Proteomes" id="UP000323274">
    <property type="component" value="Unassembled WGS sequence"/>
</dbReference>
<dbReference type="Pfam" id="PF09334">
    <property type="entry name" value="tRNA-synt_1g"/>
    <property type="match status" value="1"/>
</dbReference>
<dbReference type="InterPro" id="IPR009080">
    <property type="entry name" value="tRNAsynth_Ia_anticodon-bd"/>
</dbReference>
<evidence type="ECO:0000256" key="4">
    <source>
        <dbReference type="ARBA" id="ARBA00011738"/>
    </source>
</evidence>
<organism evidence="15 16">
    <name type="scientific">Leuconostoc citreum</name>
    <dbReference type="NCBI Taxonomy" id="33964"/>
    <lineage>
        <taxon>Bacteria</taxon>
        <taxon>Bacillati</taxon>
        <taxon>Bacillota</taxon>
        <taxon>Bacilli</taxon>
        <taxon>Lactobacillales</taxon>
        <taxon>Lactobacillaceae</taxon>
        <taxon>Leuconostoc</taxon>
    </lineage>
</organism>
<dbReference type="EC" id="6.1.1.10" evidence="14"/>
<comment type="subcellular location">
    <subcellularLocation>
        <location evidence="2 14">Cytoplasm</location>
    </subcellularLocation>
</comment>
<dbReference type="InterPro" id="IPR014758">
    <property type="entry name" value="Met-tRNA_synth"/>
</dbReference>
<keyword evidence="8 14" id="KW-0547">Nucleotide-binding</keyword>
<comment type="caution">
    <text evidence="15">The sequence shown here is derived from an EMBL/GenBank/DDBJ whole genome shotgun (WGS) entry which is preliminary data.</text>
</comment>
<dbReference type="FunFam" id="2.40.50.140:FF:000042">
    <property type="entry name" value="Methionine--tRNA ligase"/>
    <property type="match status" value="1"/>
</dbReference>
<dbReference type="InterPro" id="IPR002547">
    <property type="entry name" value="tRNA-bd_dom"/>
</dbReference>
<keyword evidence="9 14" id="KW-0067">ATP-binding</keyword>
<dbReference type="Gene3D" id="2.40.50.140">
    <property type="entry name" value="Nucleic acid-binding proteins"/>
    <property type="match status" value="1"/>
</dbReference>
<dbReference type="InterPro" id="IPR015413">
    <property type="entry name" value="Methionyl/Leucyl_tRNA_Synth"/>
</dbReference>
<evidence type="ECO:0000256" key="9">
    <source>
        <dbReference type="ARBA" id="ARBA00022840"/>
    </source>
</evidence>
<evidence type="ECO:0000256" key="1">
    <source>
        <dbReference type="ARBA" id="ARBA00003314"/>
    </source>
</evidence>
<dbReference type="SUPFAM" id="SSF47323">
    <property type="entry name" value="Anticodon-binding domain of a subclass of class I aminoacyl-tRNA synthetases"/>
    <property type="match status" value="1"/>
</dbReference>
<dbReference type="Pfam" id="PF01588">
    <property type="entry name" value="tRNA_bind"/>
    <property type="match status" value="1"/>
</dbReference>
<dbReference type="PANTHER" id="PTHR43326:SF1">
    <property type="entry name" value="METHIONINE--TRNA LIGASE, MITOCHONDRIAL"/>
    <property type="match status" value="1"/>
</dbReference>
<accession>A0A5A5U0F4</accession>
<dbReference type="Gene3D" id="3.40.50.620">
    <property type="entry name" value="HUPs"/>
    <property type="match status" value="1"/>
</dbReference>
<dbReference type="EMBL" id="BJJW01000016">
    <property type="protein sequence ID" value="GDZ84640.1"/>
    <property type="molecule type" value="Genomic_DNA"/>
</dbReference>
<dbReference type="NCBIfam" id="TIGR00398">
    <property type="entry name" value="metG"/>
    <property type="match status" value="1"/>
</dbReference>
<evidence type="ECO:0000256" key="6">
    <source>
        <dbReference type="ARBA" id="ARBA00022555"/>
    </source>
</evidence>
<evidence type="ECO:0000313" key="16">
    <source>
        <dbReference type="Proteomes" id="UP000323274"/>
    </source>
</evidence>
<dbReference type="InterPro" id="IPR014729">
    <property type="entry name" value="Rossmann-like_a/b/a_fold"/>
</dbReference>
<evidence type="ECO:0000256" key="13">
    <source>
        <dbReference type="ARBA" id="ARBA00047364"/>
    </source>
</evidence>
<dbReference type="GO" id="GO:0006431">
    <property type="term" value="P:methionyl-tRNA aminoacylation"/>
    <property type="evidence" value="ECO:0007669"/>
    <property type="project" value="UniProtKB-UniRule"/>
</dbReference>
<dbReference type="AlphaFoldDB" id="A0A5A5U0F4"/>
<dbReference type="GO" id="GO:0005524">
    <property type="term" value="F:ATP binding"/>
    <property type="evidence" value="ECO:0007669"/>
    <property type="project" value="UniProtKB-UniRule"/>
</dbReference>
<dbReference type="Gene3D" id="1.10.730.10">
    <property type="entry name" value="Isoleucyl-tRNA Synthetase, Domain 1"/>
    <property type="match status" value="1"/>
</dbReference>
<evidence type="ECO:0000256" key="14">
    <source>
        <dbReference type="HAMAP-Rule" id="MF_01228"/>
    </source>
</evidence>
<protein>
    <recommendedName>
        <fullName evidence="14">Methionine--tRNA ligase</fullName>
        <ecNumber evidence="14">6.1.1.10</ecNumber>
    </recommendedName>
    <alternativeName>
        <fullName evidence="14">Methionyl-tRNA synthetase</fullName>
        <shortName evidence="14">MetRS</shortName>
    </alternativeName>
</protein>
<evidence type="ECO:0000256" key="7">
    <source>
        <dbReference type="ARBA" id="ARBA00022598"/>
    </source>
</evidence>
<dbReference type="HAMAP" id="MF_01228">
    <property type="entry name" value="Met_tRNA_synth_type2"/>
    <property type="match status" value="1"/>
</dbReference>
<evidence type="ECO:0000256" key="12">
    <source>
        <dbReference type="ARBA" id="ARBA00023146"/>
    </source>
</evidence>
<dbReference type="InterPro" id="IPR023457">
    <property type="entry name" value="Met-tRNA_synth_2"/>
</dbReference>
<proteinExistence type="inferred from homology"/>
<dbReference type="InterPro" id="IPR004495">
    <property type="entry name" value="Met-tRNA-synth_bsu_C"/>
</dbReference>
<dbReference type="RefSeq" id="WP_004901162.1">
    <property type="nucleotide sequence ID" value="NZ_BJJW01000016.1"/>
</dbReference>
<dbReference type="InterPro" id="IPR012340">
    <property type="entry name" value="NA-bd_OB-fold"/>
</dbReference>
<comment type="subunit">
    <text evidence="4 14">Homodimer.</text>
</comment>
<dbReference type="OMA" id="NMFLPDR"/>
<keyword evidence="6 14" id="KW-0820">tRNA-binding</keyword>
<dbReference type="PANTHER" id="PTHR43326">
    <property type="entry name" value="METHIONYL-TRNA SYNTHETASE"/>
    <property type="match status" value="1"/>
</dbReference>
<dbReference type="GO" id="GO:0000049">
    <property type="term" value="F:tRNA binding"/>
    <property type="evidence" value="ECO:0007669"/>
    <property type="project" value="UniProtKB-UniRule"/>
</dbReference>
<comment type="function">
    <text evidence="1 14">Is required not only for elongation of protein synthesis but also for the initiation of all mRNA translation through initiator tRNA(fMet) aminoacylation.</text>
</comment>
<dbReference type="CDD" id="cd00814">
    <property type="entry name" value="MetRS_core"/>
    <property type="match status" value="1"/>
</dbReference>
<keyword evidence="10 14" id="KW-0694">RNA-binding</keyword>
<dbReference type="CDD" id="cd02800">
    <property type="entry name" value="tRNA_bind_EcMetRS_like"/>
    <property type="match status" value="1"/>
</dbReference>
<evidence type="ECO:0000256" key="8">
    <source>
        <dbReference type="ARBA" id="ARBA00022741"/>
    </source>
</evidence>
<dbReference type="PRINTS" id="PR01041">
    <property type="entry name" value="TRNASYNTHMET"/>
</dbReference>
<reference evidence="15 16" key="1">
    <citation type="submission" date="2019-04" db="EMBL/GenBank/DDBJ databases">
        <title>A pseudo-fructophilic Leuconostoc citreum strain F192-5 isolated from peel of satsuma mandarin: the first report for isolation and characterization of strain-dependent fructophilic-like characteristics.</title>
        <authorList>
            <person name="Maeno S."/>
            <person name="Tanizawa Y."/>
            <person name="Kajikawa A."/>
            <person name="Kanesaki Y."/>
            <person name="Kubota E."/>
            <person name="Arita M."/>
            <person name="Leon D."/>
            <person name="Endo A."/>
        </authorList>
    </citation>
    <scope>NUCLEOTIDE SEQUENCE [LARGE SCALE GENOMIC DNA]</scope>
    <source>
        <strain evidence="15 16">F192-5</strain>
    </source>
</reference>
<dbReference type="CDD" id="cd07957">
    <property type="entry name" value="Anticodon_Ia_Met"/>
    <property type="match status" value="1"/>
</dbReference>
<keyword evidence="11 14" id="KW-0648">Protein biosynthesis</keyword>